<proteinExistence type="predicted"/>
<dbReference type="RefSeq" id="WP_005683521.1">
    <property type="nucleotide sequence ID" value="NZ_ADNC01000016.1"/>
</dbReference>
<name>D4XVX2_9BACT</name>
<dbReference type="eggNOG" id="ENOG5031ZJR">
    <property type="taxonomic scope" value="Bacteria"/>
</dbReference>
<protein>
    <submittedName>
        <fullName evidence="1">Uncharacterized protein</fullName>
    </submittedName>
</protein>
<gene>
    <name evidence="1" type="ORF">MALL_0833</name>
</gene>
<evidence type="ECO:0000313" key="1">
    <source>
        <dbReference type="EMBL" id="EFF41498.1"/>
    </source>
</evidence>
<comment type="caution">
    <text evidence="1">The sequence shown here is derived from an EMBL/GenBank/DDBJ whole genome shotgun (WGS) entry which is preliminary data.</text>
</comment>
<dbReference type="Proteomes" id="UP000004757">
    <property type="component" value="Unassembled WGS sequence"/>
</dbReference>
<dbReference type="OrthoDB" id="9825454at2"/>
<reference evidence="1 2" key="1">
    <citation type="submission" date="2010-03" db="EMBL/GenBank/DDBJ databases">
        <authorList>
            <person name="Glass J.I."/>
            <person name="Benders G.A."/>
            <person name="Durkin A.S."/>
            <person name="Farmerie W.G."/>
            <person name="Hlavinka K."/>
            <person name="Hostetler J."/>
            <person name="Jackson J."/>
            <person name="May M.A."/>
            <person name="Miller R.H."/>
            <person name="Paralanov V."/>
            <person name="Radune D."/>
            <person name="Szczypinski B."/>
            <person name="Brown D.R."/>
        </authorList>
    </citation>
    <scope>NUCLEOTIDE SEQUENCE [LARGE SCALE GENOMIC DNA]</scope>
    <source>
        <strain evidence="1 2">A21JP2</strain>
    </source>
</reference>
<dbReference type="EMBL" id="ADNC01000016">
    <property type="protein sequence ID" value="EFF41498.1"/>
    <property type="molecule type" value="Genomic_DNA"/>
</dbReference>
<sequence length="458" mass="54242">MNKHSKLFSLENLLSKLKITKKSPFNNHQIKETTIFINSEVLNSEDTEIIEKYFDSIIRNIPVIKNNKTIVVFPDLFNCLNFSIGIKDKIFETKNKILKLIRKLAKNLQENKIKVFHEINLSYLLSYSKIINQYSNLEASNNHYVASENNDKNNKLDMSKFLKTKNVKISDSKNGQNVFKENVKKITTFYLEFLFAAGFIFKELVYFIDGTKDKKTKENLKEVEYYLKDIRKNDLCIGILLDDNLKKNIYADIKNSNIFEHYWVKIDQNKNSNTQLKMIDKISKYGYHSVLNYSINNLNFESFNSSPFNFIDVYTCMSEYISLANLSIVLTWPLFVNDYSKNDILKLTSLYGYSFKPEQVVIPTEKIFIQHYNKWHKQFSELKLKISQESWYKRKISDLFSFNSLRKFNLTVEEEKFELVFNLSKYNKKINYSKNNIIYSNQDLIPNQISSMQYFIKK</sequence>
<dbReference type="STRING" id="747682.MALL_0833"/>
<accession>D4XVX2</accession>
<evidence type="ECO:0000313" key="2">
    <source>
        <dbReference type="Proteomes" id="UP000004757"/>
    </source>
</evidence>
<organism evidence="1 2">
    <name type="scientific">Mycoplasmopsis alligatoris A21JP2</name>
    <dbReference type="NCBI Taxonomy" id="747682"/>
    <lineage>
        <taxon>Bacteria</taxon>
        <taxon>Bacillati</taxon>
        <taxon>Mycoplasmatota</taxon>
        <taxon>Mycoplasmoidales</taxon>
        <taxon>Metamycoplasmataceae</taxon>
        <taxon>Mycoplasmopsis</taxon>
    </lineage>
</organism>
<dbReference type="AlphaFoldDB" id="D4XVX2"/>
<keyword evidence="2" id="KW-1185">Reference proteome</keyword>